<evidence type="ECO:0000313" key="2">
    <source>
        <dbReference type="Proteomes" id="UP001280581"/>
    </source>
</evidence>
<dbReference type="AlphaFoldDB" id="A0AAN6LWR2"/>
<sequence length="176" mass="19854">MSSTIFSLEQSTNLAKYLNQYIFMILHHMRRMAEHIYIQPATLSDIPTLAAIRTEAAESSLLTHFQFSPYHDIATEKESAALITRLSKRFTDPDGQKFHLIKAVDLRNEETVGWGLVKWEDGSWDNTGAPTSAQAAALHDEIGPTNPASFGQYWSREVIAKWRKITDGKPHVGKLI</sequence>
<comment type="caution">
    <text evidence="1">The sequence shown here is derived from an EMBL/GenBank/DDBJ whole genome shotgun (WGS) entry which is preliminary data.</text>
</comment>
<dbReference type="EMBL" id="WVTA01000010">
    <property type="protein sequence ID" value="KAK3204105.1"/>
    <property type="molecule type" value="Genomic_DNA"/>
</dbReference>
<gene>
    <name evidence="1" type="ORF">GRF29_106g1797761</name>
</gene>
<keyword evidence="2" id="KW-1185">Reference proteome</keyword>
<reference evidence="1 2" key="1">
    <citation type="submission" date="2021-02" db="EMBL/GenBank/DDBJ databases">
        <title>Genome assembly of Pseudopithomyces chartarum.</title>
        <authorList>
            <person name="Jauregui R."/>
            <person name="Singh J."/>
            <person name="Voisey C."/>
        </authorList>
    </citation>
    <scope>NUCLEOTIDE SEQUENCE [LARGE SCALE GENOMIC DNA]</scope>
    <source>
        <strain evidence="1 2">AGR01</strain>
    </source>
</reference>
<protein>
    <submittedName>
        <fullName evidence="1">Uncharacterized protein</fullName>
    </submittedName>
</protein>
<accession>A0AAN6LWR2</accession>
<organism evidence="1 2">
    <name type="scientific">Pseudopithomyces chartarum</name>
    <dbReference type="NCBI Taxonomy" id="1892770"/>
    <lineage>
        <taxon>Eukaryota</taxon>
        <taxon>Fungi</taxon>
        <taxon>Dikarya</taxon>
        <taxon>Ascomycota</taxon>
        <taxon>Pezizomycotina</taxon>
        <taxon>Dothideomycetes</taxon>
        <taxon>Pleosporomycetidae</taxon>
        <taxon>Pleosporales</taxon>
        <taxon>Massarineae</taxon>
        <taxon>Didymosphaeriaceae</taxon>
        <taxon>Pseudopithomyces</taxon>
    </lineage>
</organism>
<dbReference type="Proteomes" id="UP001280581">
    <property type="component" value="Unassembled WGS sequence"/>
</dbReference>
<name>A0AAN6LWR2_9PLEO</name>
<evidence type="ECO:0000313" key="1">
    <source>
        <dbReference type="EMBL" id="KAK3204105.1"/>
    </source>
</evidence>
<proteinExistence type="predicted"/>